<dbReference type="PROSITE" id="PS51257">
    <property type="entry name" value="PROKAR_LIPOPROTEIN"/>
    <property type="match status" value="1"/>
</dbReference>
<proteinExistence type="predicted"/>
<dbReference type="OrthoDB" id="5562201at2"/>
<evidence type="ECO:0000256" key="1">
    <source>
        <dbReference type="SAM" id="MobiDB-lite"/>
    </source>
</evidence>
<gene>
    <name evidence="3" type="ORF">B0F88_1159</name>
</gene>
<comment type="caution">
    <text evidence="3">The sequence shown here is derived from an EMBL/GenBank/DDBJ whole genome shotgun (WGS) entry which is preliminary data.</text>
</comment>
<evidence type="ECO:0000313" key="4">
    <source>
        <dbReference type="Proteomes" id="UP000238071"/>
    </source>
</evidence>
<dbReference type="EMBL" id="PTIY01000015">
    <property type="protein sequence ID" value="PPK66920.1"/>
    <property type="molecule type" value="Genomic_DNA"/>
</dbReference>
<dbReference type="Gene3D" id="3.40.50.1820">
    <property type="entry name" value="alpha/beta hydrolase"/>
    <property type="match status" value="1"/>
</dbReference>
<dbReference type="InterPro" id="IPR029058">
    <property type="entry name" value="AB_hydrolase_fold"/>
</dbReference>
<evidence type="ECO:0000313" key="3">
    <source>
        <dbReference type="EMBL" id="PPK66920.1"/>
    </source>
</evidence>
<dbReference type="AlphaFoldDB" id="A0A2S6GP18"/>
<feature type="region of interest" description="Disordered" evidence="1">
    <location>
        <begin position="130"/>
        <end position="155"/>
    </location>
</feature>
<keyword evidence="4" id="KW-1185">Reference proteome</keyword>
<dbReference type="RefSeq" id="WP_104424900.1">
    <property type="nucleotide sequence ID" value="NZ_PTIY01000015.1"/>
</dbReference>
<feature type="compositionally biased region" description="Basic and acidic residues" evidence="1">
    <location>
        <begin position="318"/>
        <end position="334"/>
    </location>
</feature>
<evidence type="ECO:0008006" key="5">
    <source>
        <dbReference type="Google" id="ProtNLM"/>
    </source>
</evidence>
<reference evidence="3 4" key="1">
    <citation type="submission" date="2018-02" db="EMBL/GenBank/DDBJ databases">
        <title>Subsurface microbial communities from deep shales in Ohio and West Virginia, USA.</title>
        <authorList>
            <person name="Wrighton K."/>
        </authorList>
    </citation>
    <scope>NUCLEOTIDE SEQUENCE [LARGE SCALE GENOMIC DNA]</scope>
    <source>
        <strain evidence="3 4">OWC-G53F</strain>
    </source>
</reference>
<keyword evidence="2" id="KW-0732">Signal</keyword>
<protein>
    <recommendedName>
        <fullName evidence="5">Alpha/beta hydrolase</fullName>
    </recommendedName>
</protein>
<feature type="compositionally biased region" description="Gly residues" evidence="1">
    <location>
        <begin position="354"/>
        <end position="366"/>
    </location>
</feature>
<evidence type="ECO:0000256" key="2">
    <source>
        <dbReference type="SAM" id="SignalP"/>
    </source>
</evidence>
<name>A0A2S6GP18_9GAMM</name>
<feature type="region of interest" description="Disordered" evidence="1">
    <location>
        <begin position="315"/>
        <end position="383"/>
    </location>
</feature>
<accession>A0A2S6GP18</accession>
<sequence length="426" mass="46297">MNKTHPATAYFLAAVACTAFLTGCFFRPSPPTPEEQNEKIGQFISKGGYASAHSYAIDSVRETWWHDGQTIEVSMLAPTEKGRYPLIVYLPGLGEPADGGWLWRETWAKAGYAVFSIQPVEIGEALKELAPMHGKPGDDEPEMSDEDRSRPSKAARNSELHYLGHEYFSQASLKKRIDHLLWAYAQLKLKAKADQGLFAAADLSRLIVAGYDIGAQTTAAMIGEKFDGVPPQTQDFKPLAAILFSPSVDMALGSVATRYQNISIPLLVVTGSEDDDPYGISSPYVRTAIWEYAPRGNKYLLQLNKGSHQLLAGSHLSHRQEPDPAQEPGEKAGTDRSGMPRFGGHFQGEDRMGGGRAGGPPGGMGRGRPPHGGMQDSERDARHTAAVFSISGAFLDSVSKSDALAQSWLSGKANQWLKKPSNLKIK</sequence>
<dbReference type="SUPFAM" id="SSF53474">
    <property type="entry name" value="alpha/beta-Hydrolases"/>
    <property type="match status" value="1"/>
</dbReference>
<organism evidence="3 4">
    <name type="scientific">Methylobacter tundripaludum</name>
    <dbReference type="NCBI Taxonomy" id="173365"/>
    <lineage>
        <taxon>Bacteria</taxon>
        <taxon>Pseudomonadati</taxon>
        <taxon>Pseudomonadota</taxon>
        <taxon>Gammaproteobacteria</taxon>
        <taxon>Methylococcales</taxon>
        <taxon>Methylococcaceae</taxon>
        <taxon>Methylobacter</taxon>
    </lineage>
</organism>
<feature type="signal peptide" evidence="2">
    <location>
        <begin position="1"/>
        <end position="21"/>
    </location>
</feature>
<feature type="compositionally biased region" description="Basic and acidic residues" evidence="1">
    <location>
        <begin position="146"/>
        <end position="155"/>
    </location>
</feature>
<feature type="chain" id="PRO_5015442125" description="Alpha/beta hydrolase" evidence="2">
    <location>
        <begin position="22"/>
        <end position="426"/>
    </location>
</feature>
<dbReference type="Proteomes" id="UP000238071">
    <property type="component" value="Unassembled WGS sequence"/>
</dbReference>